<keyword evidence="3 6" id="KW-0547">Nucleotide-binding</keyword>
<dbReference type="GO" id="GO:0005524">
    <property type="term" value="F:ATP binding"/>
    <property type="evidence" value="ECO:0007669"/>
    <property type="project" value="UniProtKB-KW"/>
</dbReference>
<evidence type="ECO:0000313" key="9">
    <source>
        <dbReference type="Proteomes" id="UP000094469"/>
    </source>
</evidence>
<dbReference type="InterPro" id="IPR029056">
    <property type="entry name" value="Ribokinase-like"/>
</dbReference>
<evidence type="ECO:0000256" key="6">
    <source>
        <dbReference type="PIRNR" id="PIRNR000535"/>
    </source>
</evidence>
<comment type="catalytic activity">
    <reaction evidence="6">
        <text>D-tagatofuranose 6-phosphate + ATP = D-tagatofuranose 1,6-bisphosphate + ADP + H(+)</text>
        <dbReference type="Rhea" id="RHEA:12420"/>
        <dbReference type="ChEBI" id="CHEBI:15378"/>
        <dbReference type="ChEBI" id="CHEBI:30616"/>
        <dbReference type="ChEBI" id="CHEBI:58694"/>
        <dbReference type="ChEBI" id="CHEBI:58695"/>
        <dbReference type="ChEBI" id="CHEBI:456216"/>
        <dbReference type="EC" id="2.7.1.144"/>
    </reaction>
</comment>
<keyword evidence="2 6" id="KW-0808">Transferase</keyword>
<evidence type="ECO:0000256" key="1">
    <source>
        <dbReference type="ARBA" id="ARBA00005380"/>
    </source>
</evidence>
<keyword evidence="4 8" id="KW-0418">Kinase</keyword>
<dbReference type="InterPro" id="IPR011611">
    <property type="entry name" value="PfkB_dom"/>
</dbReference>
<dbReference type="InterPro" id="IPR017583">
    <property type="entry name" value="Tagatose/fructose_Pkinase"/>
</dbReference>
<dbReference type="UniPathway" id="UPA00704">
    <property type="reaction ID" value="UER00715"/>
</dbReference>
<accession>A0A1E5HFS1</accession>
<dbReference type="RefSeq" id="WP_069639215.1">
    <property type="nucleotide sequence ID" value="NZ_JAFBEZ010000001.1"/>
</dbReference>
<organism evidence="8 9">
    <name type="scientific">Enterococcus ureilyticus</name>
    <dbReference type="NCBI Taxonomy" id="1131292"/>
    <lineage>
        <taxon>Bacteria</taxon>
        <taxon>Bacillati</taxon>
        <taxon>Bacillota</taxon>
        <taxon>Bacilli</taxon>
        <taxon>Lactobacillales</taxon>
        <taxon>Enterococcaceae</taxon>
        <taxon>Enterococcus</taxon>
    </lineage>
</organism>
<evidence type="ECO:0000256" key="4">
    <source>
        <dbReference type="ARBA" id="ARBA00022777"/>
    </source>
</evidence>
<gene>
    <name evidence="8" type="ORF">BCR24_11995</name>
</gene>
<evidence type="ECO:0000259" key="7">
    <source>
        <dbReference type="Pfam" id="PF00294"/>
    </source>
</evidence>
<name>A0A1E5HFS1_9ENTE</name>
<dbReference type="PANTHER" id="PTHR46566:SF2">
    <property type="entry name" value="ATP-DEPENDENT 6-PHOSPHOFRUCTOKINASE ISOZYME 2"/>
    <property type="match status" value="1"/>
</dbReference>
<sequence>MIHLICPNPAIDRTLLIENFTAETPNRPYKVKEFAGGKSFNVAYALDFEEGMVPYCIHTILGGRNGNYLKELASTRDIQLETIEVDRNTRCCSIIVDTTANKIYPIYENSFVLDALLLNKFTQQLLKAIQPKDTVVFSGSLMKGMPDDYIAQIQEQLKGQDVRFFIDTSGSALVEAFHKNPDVIKINDEELVDLVPDHTFTELEDYADFLKSKTAAAIPYFIITLGAKGVIAKLNQKIYHLSLPPVKAKNPIACGDFFLGGLVKYLTLEQLDDLDVLKKAISYSTANVLNWFPEMKQIDIDRFEQEIVINNL</sequence>
<evidence type="ECO:0000256" key="5">
    <source>
        <dbReference type="ARBA" id="ARBA00022840"/>
    </source>
</evidence>
<dbReference type="PANTHER" id="PTHR46566">
    <property type="entry name" value="1-PHOSPHOFRUCTOKINASE-RELATED"/>
    <property type="match status" value="1"/>
</dbReference>
<protein>
    <recommendedName>
        <fullName evidence="6">Tagatose-6-phosphate kinase</fullName>
        <ecNumber evidence="6">2.7.1.144</ecNumber>
    </recommendedName>
</protein>
<dbReference type="GO" id="GO:0005988">
    <property type="term" value="P:lactose metabolic process"/>
    <property type="evidence" value="ECO:0007669"/>
    <property type="project" value="UniProtKB-KW"/>
</dbReference>
<reference evidence="9" key="1">
    <citation type="submission" date="2016-09" db="EMBL/GenBank/DDBJ databases">
        <authorList>
            <person name="Gulvik C.A."/>
        </authorList>
    </citation>
    <scope>NUCLEOTIDE SEQUENCE [LARGE SCALE GENOMIC DNA]</scope>
    <source>
        <strain evidence="9">LMG 26676</strain>
    </source>
</reference>
<dbReference type="EC" id="2.7.1.144" evidence="6"/>
<evidence type="ECO:0000256" key="3">
    <source>
        <dbReference type="ARBA" id="ARBA00022741"/>
    </source>
</evidence>
<proteinExistence type="inferred from homology"/>
<evidence type="ECO:0000256" key="2">
    <source>
        <dbReference type="ARBA" id="ARBA00022679"/>
    </source>
</evidence>
<keyword evidence="9" id="KW-1185">Reference proteome</keyword>
<dbReference type="GO" id="GO:0009024">
    <property type="term" value="F:tagatose-6-phosphate kinase activity"/>
    <property type="evidence" value="ECO:0007669"/>
    <property type="project" value="UniProtKB-EC"/>
</dbReference>
<comment type="caution">
    <text evidence="8">The sequence shown here is derived from an EMBL/GenBank/DDBJ whole genome shotgun (WGS) entry which is preliminary data.</text>
</comment>
<dbReference type="Gene3D" id="3.40.1190.20">
    <property type="match status" value="1"/>
</dbReference>
<comment type="similarity">
    <text evidence="1">Belongs to the carbohydrate kinase pfkB family.</text>
</comment>
<feature type="domain" description="Carbohydrate kinase PfkB" evidence="7">
    <location>
        <begin position="11"/>
        <end position="268"/>
    </location>
</feature>
<dbReference type="PIRSF" id="PIRSF000535">
    <property type="entry name" value="1PFK/6PFK/LacC"/>
    <property type="match status" value="1"/>
</dbReference>
<dbReference type="SUPFAM" id="SSF53613">
    <property type="entry name" value="Ribokinase-like"/>
    <property type="match status" value="1"/>
</dbReference>
<dbReference type="AlphaFoldDB" id="A0A1E5HFS1"/>
<dbReference type="STRING" id="1131292.BCR24_11995"/>
<comment type="similarity">
    <text evidence="6">Belongs to the carbohydrate kinase PfkB family. LacC subfamily.</text>
</comment>
<keyword evidence="6" id="KW-0423">Lactose metabolism</keyword>
<dbReference type="OrthoDB" id="9801219at2"/>
<keyword evidence="5 6" id="KW-0067">ATP-binding</keyword>
<dbReference type="Pfam" id="PF00294">
    <property type="entry name" value="PfkB"/>
    <property type="match status" value="1"/>
</dbReference>
<dbReference type="GO" id="GO:2001059">
    <property type="term" value="P:D-tagatose 6-phosphate catabolic process"/>
    <property type="evidence" value="ECO:0007669"/>
    <property type="project" value="UniProtKB-UniPathway"/>
</dbReference>
<comment type="pathway">
    <text evidence="6">Carbohydrate metabolism; D-tagatose 6-phosphate degradation; D-glyceraldehyde 3-phosphate and glycerone phosphate from D-tagatose 6-phosphate: step 1/2.</text>
</comment>
<dbReference type="EMBL" id="MIKC01000004">
    <property type="protein sequence ID" value="OEG23480.1"/>
    <property type="molecule type" value="Genomic_DNA"/>
</dbReference>
<dbReference type="Proteomes" id="UP000094469">
    <property type="component" value="Unassembled WGS sequence"/>
</dbReference>
<evidence type="ECO:0000313" key="8">
    <source>
        <dbReference type="EMBL" id="OEG23480.1"/>
    </source>
</evidence>